<accession>A0A7W4YXN7</accession>
<proteinExistence type="predicted"/>
<reference evidence="1 2" key="1">
    <citation type="submission" date="2020-08" db="EMBL/GenBank/DDBJ databases">
        <title>The Agave Microbiome: Exploring the role of microbial communities in plant adaptations to desert environments.</title>
        <authorList>
            <person name="Partida-Martinez L.P."/>
        </authorList>
    </citation>
    <scope>NUCLEOTIDE SEQUENCE [LARGE SCALE GENOMIC DNA]</scope>
    <source>
        <strain evidence="1 2">AT3.9</strain>
    </source>
</reference>
<sequence>MRILKNSLVLLVSASVLGPFFVMSAYATTILANAFIGK</sequence>
<name>A0A7W4YXN7_9HYPH</name>
<dbReference type="EMBL" id="JACHWB010000004">
    <property type="protein sequence ID" value="MBB3020211.1"/>
    <property type="molecule type" value="Genomic_DNA"/>
</dbReference>
<evidence type="ECO:0000313" key="2">
    <source>
        <dbReference type="Proteomes" id="UP000532010"/>
    </source>
</evidence>
<protein>
    <submittedName>
        <fullName evidence="1">Uncharacterized protein</fullName>
    </submittedName>
</protein>
<gene>
    <name evidence="1" type="ORF">FHR70_003292</name>
</gene>
<dbReference type="Proteomes" id="UP000532010">
    <property type="component" value="Unassembled WGS sequence"/>
</dbReference>
<comment type="caution">
    <text evidence="1">The sequence shown here is derived from an EMBL/GenBank/DDBJ whole genome shotgun (WGS) entry which is preliminary data.</text>
</comment>
<keyword evidence="2" id="KW-1185">Reference proteome</keyword>
<evidence type="ECO:0000313" key="1">
    <source>
        <dbReference type="EMBL" id="MBB3020211.1"/>
    </source>
</evidence>
<organism evidence="1 2">
    <name type="scientific">Microvirga lupini</name>
    <dbReference type="NCBI Taxonomy" id="420324"/>
    <lineage>
        <taxon>Bacteria</taxon>
        <taxon>Pseudomonadati</taxon>
        <taxon>Pseudomonadota</taxon>
        <taxon>Alphaproteobacteria</taxon>
        <taxon>Hyphomicrobiales</taxon>
        <taxon>Methylobacteriaceae</taxon>
        <taxon>Microvirga</taxon>
    </lineage>
</organism>
<dbReference type="AlphaFoldDB" id="A0A7W4YXN7"/>